<evidence type="ECO:0000313" key="3">
    <source>
        <dbReference type="Proteomes" id="UP000193623"/>
    </source>
</evidence>
<proteinExistence type="predicted"/>
<dbReference type="InterPro" id="IPR038071">
    <property type="entry name" value="UROD/MetE-like_sf"/>
</dbReference>
<keyword evidence="2" id="KW-0456">Lyase</keyword>
<gene>
    <name evidence="2" type="primary">xecA1</name>
    <name evidence="2" type="ORF">PSJ8397_02015</name>
</gene>
<dbReference type="CDD" id="cd03311">
    <property type="entry name" value="CIMS_C_terminal_like"/>
    <property type="match status" value="1"/>
</dbReference>
<name>A0A1Y5SIP1_9RHOB</name>
<evidence type="ECO:0000313" key="2">
    <source>
        <dbReference type="EMBL" id="SLN40530.1"/>
    </source>
</evidence>
<protein>
    <submittedName>
        <fullName evidence="2">2-hydroxypropyl-CoM lyase</fullName>
        <ecNumber evidence="2">4.4.1.23</ecNumber>
    </submittedName>
</protein>
<dbReference type="GO" id="GO:0008270">
    <property type="term" value="F:zinc ion binding"/>
    <property type="evidence" value="ECO:0007669"/>
    <property type="project" value="InterPro"/>
</dbReference>
<reference evidence="2 3" key="1">
    <citation type="submission" date="2017-03" db="EMBL/GenBank/DDBJ databases">
        <authorList>
            <person name="Afonso C.L."/>
            <person name="Miller P.J."/>
            <person name="Scott M.A."/>
            <person name="Spackman E."/>
            <person name="Goraichik I."/>
            <person name="Dimitrov K.M."/>
            <person name="Suarez D.L."/>
            <person name="Swayne D.E."/>
        </authorList>
    </citation>
    <scope>NUCLEOTIDE SEQUENCE [LARGE SCALE GENOMIC DNA]</scope>
    <source>
        <strain evidence="2 3">CECT 8397</strain>
    </source>
</reference>
<dbReference type="PANTHER" id="PTHR43844">
    <property type="entry name" value="METHIONINE SYNTHASE"/>
    <property type="match status" value="1"/>
</dbReference>
<dbReference type="SUPFAM" id="SSF51726">
    <property type="entry name" value="UROD/MetE-like"/>
    <property type="match status" value="1"/>
</dbReference>
<dbReference type="AlphaFoldDB" id="A0A1Y5SIP1"/>
<dbReference type="RefSeq" id="WP_085864447.1">
    <property type="nucleotide sequence ID" value="NZ_FWFT01000003.1"/>
</dbReference>
<dbReference type="GO" id="GO:0003871">
    <property type="term" value="F:5-methyltetrahydropteroyltriglutamate-homocysteine S-methyltransferase activity"/>
    <property type="evidence" value="ECO:0007669"/>
    <property type="project" value="InterPro"/>
</dbReference>
<dbReference type="OrthoDB" id="244285at2"/>
<dbReference type="Proteomes" id="UP000193623">
    <property type="component" value="Unassembled WGS sequence"/>
</dbReference>
<dbReference type="GO" id="GO:0050555">
    <property type="term" value="F:2-hydroxypropyl-CoM lyase activity"/>
    <property type="evidence" value="ECO:0007669"/>
    <property type="project" value="UniProtKB-EC"/>
</dbReference>
<keyword evidence="3" id="KW-1185">Reference proteome</keyword>
<evidence type="ECO:0000259" key="1">
    <source>
        <dbReference type="Pfam" id="PF01717"/>
    </source>
</evidence>
<dbReference type="Pfam" id="PF01717">
    <property type="entry name" value="Meth_synt_2"/>
    <property type="match status" value="1"/>
</dbReference>
<dbReference type="PANTHER" id="PTHR43844:SF2">
    <property type="entry name" value="SYNTHASE, VITAMIN-B12 INDEPENDENT, PUTATIVE (AFU_ORTHOLOGUE AFUA_3G12060)-RELATED"/>
    <property type="match status" value="1"/>
</dbReference>
<organism evidence="2 3">
    <name type="scientific">Pseudooctadecabacter jejudonensis</name>
    <dbReference type="NCBI Taxonomy" id="1391910"/>
    <lineage>
        <taxon>Bacteria</taxon>
        <taxon>Pseudomonadati</taxon>
        <taxon>Pseudomonadota</taxon>
        <taxon>Alphaproteobacteria</taxon>
        <taxon>Rhodobacterales</taxon>
        <taxon>Paracoccaceae</taxon>
        <taxon>Pseudooctadecabacter</taxon>
    </lineage>
</organism>
<dbReference type="GO" id="GO:0009086">
    <property type="term" value="P:methionine biosynthetic process"/>
    <property type="evidence" value="ECO:0007669"/>
    <property type="project" value="InterPro"/>
</dbReference>
<dbReference type="Gene3D" id="3.20.20.210">
    <property type="match status" value="1"/>
</dbReference>
<dbReference type="InterPro" id="IPR002629">
    <property type="entry name" value="Met_Synth_C/arc"/>
</dbReference>
<feature type="domain" description="Cobalamin-independent methionine synthase MetE C-terminal/archaeal" evidence="1">
    <location>
        <begin position="168"/>
        <end position="347"/>
    </location>
</feature>
<dbReference type="EC" id="4.4.1.23" evidence="2"/>
<accession>A0A1Y5SIP1</accession>
<dbReference type="EMBL" id="FWFT01000003">
    <property type="protein sequence ID" value="SLN40530.1"/>
    <property type="molecule type" value="Genomic_DNA"/>
</dbReference>
<sequence length="374" mass="40850">MSKILTSHVGSLPRSQEVVDFIFAREHGKEYDTAAFDACMTAAVAETVKKQKDAGISIVSDGETSKISYATYVKDRYTGFDGDSPRNAPADLKKFPSFLKRLADDGGTPQYARPMCVGPVKSKGQGELEKDIANLKAAMAENGIERGFMNAASPGVISLFLQNDYYATRDEYLGALADAMREEYRTIVDAGLDVQLDCPDLALSRHMLFNDLTDEEFLKIAGAHVEALNHALDGIDPARVRVHICWGNYEGPHVCDIPMSKMFDTLMSTQASYLLFETSNPRHGHEWAVFRDRKADIPDDKILVPGVVDTTTNFVEHPDLVQERIERFVGIVGHDRVIAGSDCGFGTFAGFGAVDPDIAYAKLGALSAGAAQVK</sequence>